<protein>
    <submittedName>
        <fullName evidence="1">Uncharacterized protein</fullName>
    </submittedName>
</protein>
<reference evidence="1" key="1">
    <citation type="journal article" date="2021" name="Proc. Natl. Acad. Sci. U.S.A.">
        <title>A Catalog of Tens of Thousands of Viruses from Human Metagenomes Reveals Hidden Associations with Chronic Diseases.</title>
        <authorList>
            <person name="Tisza M.J."/>
            <person name="Buck C.B."/>
        </authorList>
    </citation>
    <scope>NUCLEOTIDE SEQUENCE</scope>
    <source>
        <strain evidence="1">Ctx254</strain>
    </source>
</reference>
<sequence>MPEKFQREARLDYQDTYASTILQEILFQELALRHHE</sequence>
<accession>A0A8S5TVR4</accession>
<evidence type="ECO:0000313" key="1">
    <source>
        <dbReference type="EMBL" id="DAF86286.1"/>
    </source>
</evidence>
<dbReference type="EMBL" id="BK015941">
    <property type="protein sequence ID" value="DAF86286.1"/>
    <property type="molecule type" value="Genomic_DNA"/>
</dbReference>
<proteinExistence type="predicted"/>
<organism evidence="1">
    <name type="scientific">Siphoviridae sp. ctx254</name>
    <dbReference type="NCBI Taxonomy" id="2825737"/>
    <lineage>
        <taxon>Viruses</taxon>
        <taxon>Duplodnaviria</taxon>
        <taxon>Heunggongvirae</taxon>
        <taxon>Uroviricota</taxon>
        <taxon>Caudoviricetes</taxon>
    </lineage>
</organism>
<name>A0A8S5TVR4_9CAUD</name>